<gene>
    <name evidence="2" type="ordered locus">Plabr_1720</name>
</gene>
<accession>F0SFC4</accession>
<dbReference type="KEGG" id="pbs:Plabr_1720"/>
<protein>
    <submittedName>
        <fullName evidence="2">Uncharacterized protein</fullName>
    </submittedName>
</protein>
<evidence type="ECO:0000313" key="3">
    <source>
        <dbReference type="Proteomes" id="UP000006860"/>
    </source>
</evidence>
<dbReference type="HOGENOM" id="CLU_2828554_0_0_0"/>
<evidence type="ECO:0000313" key="2">
    <source>
        <dbReference type="EMBL" id="ADY59331.1"/>
    </source>
</evidence>
<keyword evidence="1" id="KW-0812">Transmembrane</keyword>
<dbReference type="Proteomes" id="UP000006860">
    <property type="component" value="Chromosome"/>
</dbReference>
<keyword evidence="3" id="KW-1185">Reference proteome</keyword>
<keyword evidence="1" id="KW-0472">Membrane</keyword>
<organism evidence="2 3">
    <name type="scientific">Rubinisphaera brasiliensis (strain ATCC 49424 / DSM 5305 / JCM 21570 / IAM 15109 / NBRC 103401 / IFAM 1448)</name>
    <name type="common">Planctomyces brasiliensis</name>
    <dbReference type="NCBI Taxonomy" id="756272"/>
    <lineage>
        <taxon>Bacteria</taxon>
        <taxon>Pseudomonadati</taxon>
        <taxon>Planctomycetota</taxon>
        <taxon>Planctomycetia</taxon>
        <taxon>Planctomycetales</taxon>
        <taxon>Planctomycetaceae</taxon>
        <taxon>Rubinisphaera</taxon>
    </lineage>
</organism>
<sequence>MRTHAVIPSILFSFFTIGYYAFSGDSGLPTDPPGASPENMLSITSQSITSINLSQRPRDANRVKWL</sequence>
<reference evidence="3" key="1">
    <citation type="submission" date="2011-02" db="EMBL/GenBank/DDBJ databases">
        <title>The complete genome of Planctomyces brasiliensis DSM 5305.</title>
        <authorList>
            <person name="Lucas S."/>
            <person name="Copeland A."/>
            <person name="Lapidus A."/>
            <person name="Bruce D."/>
            <person name="Goodwin L."/>
            <person name="Pitluck S."/>
            <person name="Kyrpides N."/>
            <person name="Mavromatis K."/>
            <person name="Pagani I."/>
            <person name="Ivanova N."/>
            <person name="Ovchinnikova G."/>
            <person name="Lu M."/>
            <person name="Detter J.C."/>
            <person name="Han C."/>
            <person name="Land M."/>
            <person name="Hauser L."/>
            <person name="Markowitz V."/>
            <person name="Cheng J.-F."/>
            <person name="Hugenholtz P."/>
            <person name="Woyke T."/>
            <person name="Wu D."/>
            <person name="Tindall B."/>
            <person name="Pomrenke H.G."/>
            <person name="Brambilla E."/>
            <person name="Klenk H.-P."/>
            <person name="Eisen J.A."/>
        </authorList>
    </citation>
    <scope>NUCLEOTIDE SEQUENCE [LARGE SCALE GENOMIC DNA]</scope>
    <source>
        <strain evidence="3">ATCC 49424 / DSM 5305 / JCM 21570 / NBRC 103401 / IFAM 1448</strain>
    </source>
</reference>
<dbReference type="EMBL" id="CP002546">
    <property type="protein sequence ID" value="ADY59331.1"/>
    <property type="molecule type" value="Genomic_DNA"/>
</dbReference>
<keyword evidence="1" id="KW-1133">Transmembrane helix</keyword>
<proteinExistence type="predicted"/>
<dbReference type="AlphaFoldDB" id="F0SFC4"/>
<feature type="transmembrane region" description="Helical" evidence="1">
    <location>
        <begin position="5"/>
        <end position="22"/>
    </location>
</feature>
<evidence type="ECO:0000256" key="1">
    <source>
        <dbReference type="SAM" id="Phobius"/>
    </source>
</evidence>
<name>F0SFC4_RUBBR</name>